<gene>
    <name evidence="1" type="ORF">PCOR1329_LOCUS49568</name>
</gene>
<protein>
    <submittedName>
        <fullName evidence="1">Uncharacterized protein</fullName>
    </submittedName>
</protein>
<proteinExistence type="predicted"/>
<evidence type="ECO:0000313" key="2">
    <source>
        <dbReference type="Proteomes" id="UP001189429"/>
    </source>
</evidence>
<sequence length="111" mass="12082">MAQETEISRLRAETVDVRKQVARVGTDGDGALVEDVAAQLQREQESAQFGFEGGDAKGNESEMAQFAMLEGWCFERDWRVTEARAAASHSAQAQAFSDLQACLRGAEGTLE</sequence>
<accession>A0ABN9ULC5</accession>
<organism evidence="1 2">
    <name type="scientific">Prorocentrum cordatum</name>
    <dbReference type="NCBI Taxonomy" id="2364126"/>
    <lineage>
        <taxon>Eukaryota</taxon>
        <taxon>Sar</taxon>
        <taxon>Alveolata</taxon>
        <taxon>Dinophyceae</taxon>
        <taxon>Prorocentrales</taxon>
        <taxon>Prorocentraceae</taxon>
        <taxon>Prorocentrum</taxon>
    </lineage>
</organism>
<feature type="non-terminal residue" evidence="1">
    <location>
        <position position="111"/>
    </location>
</feature>
<evidence type="ECO:0000313" key="1">
    <source>
        <dbReference type="EMBL" id="CAK0860672.1"/>
    </source>
</evidence>
<keyword evidence="2" id="KW-1185">Reference proteome</keyword>
<dbReference type="EMBL" id="CAUYUJ010016001">
    <property type="protein sequence ID" value="CAK0860672.1"/>
    <property type="molecule type" value="Genomic_DNA"/>
</dbReference>
<reference evidence="1" key="1">
    <citation type="submission" date="2023-10" db="EMBL/GenBank/DDBJ databases">
        <authorList>
            <person name="Chen Y."/>
            <person name="Shah S."/>
            <person name="Dougan E. K."/>
            <person name="Thang M."/>
            <person name="Chan C."/>
        </authorList>
    </citation>
    <scope>NUCLEOTIDE SEQUENCE [LARGE SCALE GENOMIC DNA]</scope>
</reference>
<name>A0ABN9ULC5_9DINO</name>
<dbReference type="Proteomes" id="UP001189429">
    <property type="component" value="Unassembled WGS sequence"/>
</dbReference>
<comment type="caution">
    <text evidence="1">The sequence shown here is derived from an EMBL/GenBank/DDBJ whole genome shotgun (WGS) entry which is preliminary data.</text>
</comment>